<gene>
    <name evidence="2" type="ORF">COY98_00950</name>
</gene>
<feature type="domain" description="DUF5659" evidence="1">
    <location>
        <begin position="26"/>
        <end position="98"/>
    </location>
</feature>
<accession>A0A2M7Q6D8</accession>
<evidence type="ECO:0000313" key="2">
    <source>
        <dbReference type="EMBL" id="PIY58640.1"/>
    </source>
</evidence>
<dbReference type="InterPro" id="IPR043718">
    <property type="entry name" value="DUF5659"/>
</dbReference>
<name>A0A2M7Q6D8_9BACT</name>
<dbReference type="Proteomes" id="UP000230732">
    <property type="component" value="Unassembled WGS sequence"/>
</dbReference>
<evidence type="ECO:0000259" key="1">
    <source>
        <dbReference type="Pfam" id="PF18903"/>
    </source>
</evidence>
<dbReference type="AlphaFoldDB" id="A0A2M7Q6D8"/>
<dbReference type="Pfam" id="PF18903">
    <property type="entry name" value="DUF5659"/>
    <property type="match status" value="1"/>
</dbReference>
<proteinExistence type="predicted"/>
<organism evidence="2 3">
    <name type="scientific">Candidatus Yonathbacteria bacterium CG_4_10_14_0_8_um_filter_43_17</name>
    <dbReference type="NCBI Taxonomy" id="1975099"/>
    <lineage>
        <taxon>Bacteria</taxon>
        <taxon>Candidatus Yonathiibacteriota</taxon>
    </lineage>
</organism>
<dbReference type="EMBL" id="PFKX01000025">
    <property type="protein sequence ID" value="PIY58640.1"/>
    <property type="molecule type" value="Genomic_DNA"/>
</dbReference>
<protein>
    <recommendedName>
        <fullName evidence="1">DUF5659 domain-containing protein</fullName>
    </recommendedName>
</protein>
<reference evidence="3" key="1">
    <citation type="submission" date="2017-09" db="EMBL/GenBank/DDBJ databases">
        <title>Depth-based differentiation of microbial function through sediment-hosted aquifers and enrichment of novel symbionts in the deep terrestrial subsurface.</title>
        <authorList>
            <person name="Probst A.J."/>
            <person name="Ladd B."/>
            <person name="Jarett J.K."/>
            <person name="Geller-Mcgrath D.E."/>
            <person name="Sieber C.M.K."/>
            <person name="Emerson J.B."/>
            <person name="Anantharaman K."/>
            <person name="Thomas B.C."/>
            <person name="Malmstrom R."/>
            <person name="Stieglmeier M."/>
            <person name="Klingl A."/>
            <person name="Woyke T."/>
            <person name="Ryan C.M."/>
            <person name="Banfield J.F."/>
        </authorList>
    </citation>
    <scope>NUCLEOTIDE SEQUENCE [LARGE SCALE GENOMIC DNA]</scope>
</reference>
<evidence type="ECO:0000313" key="3">
    <source>
        <dbReference type="Proteomes" id="UP000230732"/>
    </source>
</evidence>
<sequence length="99" mass="11217">MANNKTNKSSMSEGLRHSQLDDPSVVFTTYDLGVSTALLCAGFQLLSVHKADPRKALFIFQKEDGIEDVADRYFSDRLEVKARSFFDHLKALKNKLYSE</sequence>
<comment type="caution">
    <text evidence="2">The sequence shown here is derived from an EMBL/GenBank/DDBJ whole genome shotgun (WGS) entry which is preliminary data.</text>
</comment>